<reference evidence="3 4" key="1">
    <citation type="submission" date="2017-04" db="EMBL/GenBank/DDBJ databases">
        <title>Comparative genome analysis of Subtercola boreus.</title>
        <authorList>
            <person name="Cho Y.-J."/>
            <person name="Cho A."/>
            <person name="Kim O.-S."/>
            <person name="Lee J.-I."/>
        </authorList>
    </citation>
    <scope>NUCLEOTIDE SEQUENCE [LARGE SCALE GENOMIC DNA]</scope>
    <source>
        <strain evidence="3 4">P27479</strain>
    </source>
</reference>
<feature type="transmembrane region" description="Helical" evidence="1">
    <location>
        <begin position="209"/>
        <end position="234"/>
    </location>
</feature>
<evidence type="ECO:0000256" key="1">
    <source>
        <dbReference type="SAM" id="Phobius"/>
    </source>
</evidence>
<keyword evidence="1" id="KW-0812">Transmembrane</keyword>
<dbReference type="AlphaFoldDB" id="A0A3E0VS83"/>
<feature type="transmembrane region" description="Helical" evidence="1">
    <location>
        <begin position="145"/>
        <end position="167"/>
    </location>
</feature>
<dbReference type="Proteomes" id="UP000256541">
    <property type="component" value="Unassembled WGS sequence"/>
</dbReference>
<organism evidence="3 4">
    <name type="scientific">Subtercola boreus</name>
    <dbReference type="NCBI Taxonomy" id="120213"/>
    <lineage>
        <taxon>Bacteria</taxon>
        <taxon>Bacillati</taxon>
        <taxon>Actinomycetota</taxon>
        <taxon>Actinomycetes</taxon>
        <taxon>Micrococcales</taxon>
        <taxon>Microbacteriaceae</taxon>
        <taxon>Subtercola</taxon>
    </lineage>
</organism>
<feature type="transmembrane region" description="Helical" evidence="1">
    <location>
        <begin position="94"/>
        <end position="113"/>
    </location>
</feature>
<accession>A0A3E0VS83</accession>
<keyword evidence="1" id="KW-0472">Membrane</keyword>
<gene>
    <name evidence="3" type="ORF">B7R22_15300</name>
</gene>
<dbReference type="EMBL" id="NBXB01000041">
    <property type="protein sequence ID" value="RFA12485.1"/>
    <property type="molecule type" value="Genomic_DNA"/>
</dbReference>
<feature type="transmembrane region" description="Helical" evidence="1">
    <location>
        <begin position="179"/>
        <end position="197"/>
    </location>
</feature>
<feature type="domain" description="DUF2510" evidence="2">
    <location>
        <begin position="47"/>
        <end position="75"/>
    </location>
</feature>
<dbReference type="InterPro" id="IPR018929">
    <property type="entry name" value="DUF2510"/>
</dbReference>
<evidence type="ECO:0000313" key="3">
    <source>
        <dbReference type="EMBL" id="RFA12485.1"/>
    </source>
</evidence>
<proteinExistence type="predicted"/>
<sequence>MSSALRRGRPGRATPAKRSASLERLTVTDIHDPQGDPNRLPAGAAAPGWYPTAPGSPTFRWWDGVQWTEHLQNQPLVASAAISTVTASTPVYNVFIWLFTLLPIVSLLALIPADLTSTFEQSMRQALANPGSRSYSSAAMLTPGYLLLQLLSFLVWAAMVVLAYFDWKRLGQLGFARRFHWAWGFLTVVYLIGRTVMVRKESGRGLAVIWVYIGLVVVTFVVVGIQLVSVFSAMGQLVQQYR</sequence>
<dbReference type="OrthoDB" id="5244233at2"/>
<evidence type="ECO:0000259" key="2">
    <source>
        <dbReference type="Pfam" id="PF10708"/>
    </source>
</evidence>
<protein>
    <recommendedName>
        <fullName evidence="2">DUF2510 domain-containing protein</fullName>
    </recommendedName>
</protein>
<evidence type="ECO:0000313" key="4">
    <source>
        <dbReference type="Proteomes" id="UP000256541"/>
    </source>
</evidence>
<name>A0A3E0VS83_9MICO</name>
<keyword evidence="1" id="KW-1133">Transmembrane helix</keyword>
<dbReference type="Pfam" id="PF10708">
    <property type="entry name" value="DUF2510"/>
    <property type="match status" value="1"/>
</dbReference>
<comment type="caution">
    <text evidence="3">The sequence shown here is derived from an EMBL/GenBank/DDBJ whole genome shotgun (WGS) entry which is preliminary data.</text>
</comment>